<evidence type="ECO:0000313" key="1">
    <source>
        <dbReference type="EMBL" id="MFC4230723.1"/>
    </source>
</evidence>
<keyword evidence="2" id="KW-1185">Reference proteome</keyword>
<gene>
    <name evidence="1" type="ORF">ACFOW1_02400</name>
</gene>
<evidence type="ECO:0008006" key="3">
    <source>
        <dbReference type="Google" id="ProtNLM"/>
    </source>
</evidence>
<evidence type="ECO:0000313" key="2">
    <source>
        <dbReference type="Proteomes" id="UP001595906"/>
    </source>
</evidence>
<protein>
    <recommendedName>
        <fullName evidence="3">DUF4476 domain-containing protein</fullName>
    </recommendedName>
</protein>
<dbReference type="EMBL" id="JBHSDC010000002">
    <property type="protein sequence ID" value="MFC4230723.1"/>
    <property type="molecule type" value="Genomic_DNA"/>
</dbReference>
<sequence length="377" mass="41633">MRSYTIAFSITQMHFPLKFAITNVITMKLLIPILLMGCLLSASANAQQNVNHFIYFQSETKEPFYVMLNGINYSSSINGYLILPKLKSGEVNFKIGFARDKYPEQSFATIIANNDLGYALRLNADKQWELFNLEDFSIVSAGLKSEAIYSTNVTAQAPTVTKTVETVTPGATTTTSVNAVAKPQATSTLGNDGSFDFDGQPKKLPNISVNNDGTINILPKTDVATNGIKKLSSIISETGVTEVYIDKGDTVRVFVPNATTSKADSTTAVKANLANKVDKSVKNCTFATNEDFLKTRAKMAAAEAEYEMLNIGAQAFKDKCFSVEQVKYLSYLLIEEENKLTFFLSAKKTVYDTYNFPTLQKLLTKPETIEQFRKALQ</sequence>
<name>A0ABV8PUA4_9BACT</name>
<proteinExistence type="predicted"/>
<reference evidence="2" key="1">
    <citation type="journal article" date="2019" name="Int. J. Syst. Evol. Microbiol.">
        <title>The Global Catalogue of Microorganisms (GCM) 10K type strain sequencing project: providing services to taxonomists for standard genome sequencing and annotation.</title>
        <authorList>
            <consortium name="The Broad Institute Genomics Platform"/>
            <consortium name="The Broad Institute Genome Sequencing Center for Infectious Disease"/>
            <person name="Wu L."/>
            <person name="Ma J."/>
        </authorList>
    </citation>
    <scope>NUCLEOTIDE SEQUENCE [LARGE SCALE GENOMIC DNA]</scope>
    <source>
        <strain evidence="2">CECT 8010</strain>
    </source>
</reference>
<dbReference type="Proteomes" id="UP001595906">
    <property type="component" value="Unassembled WGS sequence"/>
</dbReference>
<comment type="caution">
    <text evidence="1">The sequence shown here is derived from an EMBL/GenBank/DDBJ whole genome shotgun (WGS) entry which is preliminary data.</text>
</comment>
<organism evidence="1 2">
    <name type="scientific">Parasediminibacterium paludis</name>
    <dbReference type="NCBI Taxonomy" id="908966"/>
    <lineage>
        <taxon>Bacteria</taxon>
        <taxon>Pseudomonadati</taxon>
        <taxon>Bacteroidota</taxon>
        <taxon>Chitinophagia</taxon>
        <taxon>Chitinophagales</taxon>
        <taxon>Chitinophagaceae</taxon>
        <taxon>Parasediminibacterium</taxon>
    </lineage>
</organism>
<dbReference type="RefSeq" id="WP_379012084.1">
    <property type="nucleotide sequence ID" value="NZ_JBHSDC010000002.1"/>
</dbReference>
<accession>A0ABV8PUA4</accession>